<feature type="compositionally biased region" description="Basic and acidic residues" evidence="1">
    <location>
        <begin position="11"/>
        <end position="22"/>
    </location>
</feature>
<dbReference type="InterPro" id="IPR039527">
    <property type="entry name" value="PIGG/GPI7"/>
</dbReference>
<evidence type="ECO:0000256" key="1">
    <source>
        <dbReference type="SAM" id="MobiDB-lite"/>
    </source>
</evidence>
<comment type="caution">
    <text evidence="2">The sequence shown here is derived from an EMBL/GenBank/DDBJ whole genome shotgun (WGS) entry which is preliminary data.</text>
</comment>
<proteinExistence type="predicted"/>
<dbReference type="PANTHER" id="PTHR23072:SF0">
    <property type="entry name" value="GPI ETHANOLAMINE PHOSPHATE TRANSFERASE 2"/>
    <property type="match status" value="1"/>
</dbReference>
<accession>A0ABQ7W787</accession>
<dbReference type="PANTHER" id="PTHR23072">
    <property type="entry name" value="PHOSPHATIDYLINOSITOL GLYCAN-RELATED"/>
    <property type="match status" value="1"/>
</dbReference>
<keyword evidence="3" id="KW-1185">Reference proteome</keyword>
<dbReference type="Proteomes" id="UP000826656">
    <property type="component" value="Unassembled WGS sequence"/>
</dbReference>
<gene>
    <name evidence="2" type="ORF">KY290_008032</name>
</gene>
<name>A0ABQ7W787_SOLTU</name>
<organism evidence="2 3">
    <name type="scientific">Solanum tuberosum</name>
    <name type="common">Potato</name>
    <dbReference type="NCBI Taxonomy" id="4113"/>
    <lineage>
        <taxon>Eukaryota</taxon>
        <taxon>Viridiplantae</taxon>
        <taxon>Streptophyta</taxon>
        <taxon>Embryophyta</taxon>
        <taxon>Tracheophyta</taxon>
        <taxon>Spermatophyta</taxon>
        <taxon>Magnoliopsida</taxon>
        <taxon>eudicotyledons</taxon>
        <taxon>Gunneridae</taxon>
        <taxon>Pentapetalae</taxon>
        <taxon>asterids</taxon>
        <taxon>lamiids</taxon>
        <taxon>Solanales</taxon>
        <taxon>Solanaceae</taxon>
        <taxon>Solanoideae</taxon>
        <taxon>Solaneae</taxon>
        <taxon>Solanum</taxon>
    </lineage>
</organism>
<feature type="region of interest" description="Disordered" evidence="1">
    <location>
        <begin position="1"/>
        <end position="22"/>
    </location>
</feature>
<evidence type="ECO:0000313" key="2">
    <source>
        <dbReference type="EMBL" id="KAH0776621.1"/>
    </source>
</evidence>
<evidence type="ECO:0000313" key="3">
    <source>
        <dbReference type="Proteomes" id="UP000826656"/>
    </source>
</evidence>
<protein>
    <submittedName>
        <fullName evidence="2">Uncharacterized protein</fullName>
    </submittedName>
</protein>
<dbReference type="EMBL" id="JAIVGD010000003">
    <property type="protein sequence ID" value="KAH0776621.1"/>
    <property type="molecule type" value="Genomic_DNA"/>
</dbReference>
<sequence length="152" mass="16886">MVIDGLPDKFVLGKDGEPPPKSFKEAMPYTQSLLTKGRAVGYHAKAAPPTVTMPHLKLGDFWMLPSISTLQLLKVGWKLVMHGDDTWLKLFPGMFSRHDGVSSFFVKDTVQVDQNVSRHLVDEHCFGYWSLLAHANGAGWKLGILIRIGAQV</sequence>
<reference evidence="2 3" key="1">
    <citation type="journal article" date="2021" name="bioRxiv">
        <title>Chromosome-scale and haplotype-resolved genome assembly of a tetraploid potato cultivar.</title>
        <authorList>
            <person name="Sun H."/>
            <person name="Jiao W.-B."/>
            <person name="Krause K."/>
            <person name="Campoy J.A."/>
            <person name="Goel M."/>
            <person name="Folz-Donahue K."/>
            <person name="Kukat C."/>
            <person name="Huettel B."/>
            <person name="Schneeberger K."/>
        </authorList>
    </citation>
    <scope>NUCLEOTIDE SEQUENCE [LARGE SCALE GENOMIC DNA]</scope>
    <source>
        <strain evidence="2">SolTubOtavaFocal</strain>
        <tissue evidence="2">Leaves</tissue>
    </source>
</reference>